<evidence type="ECO:0000256" key="2">
    <source>
        <dbReference type="RuleBase" id="RU362080"/>
    </source>
</evidence>
<name>A0A1G9B9K5_9MICO</name>
<keyword evidence="4" id="KW-1185">Reference proteome</keyword>
<dbReference type="SUPFAM" id="SSF143120">
    <property type="entry name" value="YefM-like"/>
    <property type="match status" value="1"/>
</dbReference>
<dbReference type="STRING" id="386301.SAMN05216282_10593"/>
<dbReference type="AlphaFoldDB" id="A0A1G9B9K5"/>
<dbReference type="EMBL" id="FNFU01000005">
    <property type="protein sequence ID" value="SDK35710.1"/>
    <property type="molecule type" value="Genomic_DNA"/>
</dbReference>
<dbReference type="Proteomes" id="UP000198701">
    <property type="component" value="Unassembled WGS sequence"/>
</dbReference>
<protein>
    <recommendedName>
        <fullName evidence="2">Antitoxin</fullName>
    </recommendedName>
</protein>
<dbReference type="RefSeq" id="WP_092322597.1">
    <property type="nucleotide sequence ID" value="NZ_FNFU01000005.1"/>
</dbReference>
<evidence type="ECO:0000313" key="3">
    <source>
        <dbReference type="EMBL" id="SDK35710.1"/>
    </source>
</evidence>
<reference evidence="3 4" key="1">
    <citation type="submission" date="2016-10" db="EMBL/GenBank/DDBJ databases">
        <authorList>
            <person name="de Groot N.N."/>
        </authorList>
    </citation>
    <scope>NUCLEOTIDE SEQUENCE [LARGE SCALE GENOMIC DNA]</scope>
    <source>
        <strain evidence="3 4">CGMCC 1.5382</strain>
    </source>
</reference>
<sequence>MDTITSSVTIRSLRGDLADVVNRAGYGHERVQITKNGKLAAVLIGPEDLELLEQLEMHRDVAEYRAAKTADDGERVGLGELLSELTGSEQHE</sequence>
<proteinExistence type="inferred from homology"/>
<accession>A0A1G9B9K5</accession>
<dbReference type="InterPro" id="IPR036165">
    <property type="entry name" value="YefM-like_sf"/>
</dbReference>
<evidence type="ECO:0000256" key="1">
    <source>
        <dbReference type="ARBA" id="ARBA00009981"/>
    </source>
</evidence>
<dbReference type="InterPro" id="IPR006442">
    <property type="entry name" value="Antitoxin_Phd/YefM"/>
</dbReference>
<organism evidence="3 4">
    <name type="scientific">Cryobacterium psychrotolerans</name>
    <dbReference type="NCBI Taxonomy" id="386301"/>
    <lineage>
        <taxon>Bacteria</taxon>
        <taxon>Bacillati</taxon>
        <taxon>Actinomycetota</taxon>
        <taxon>Actinomycetes</taxon>
        <taxon>Micrococcales</taxon>
        <taxon>Microbacteriaceae</taxon>
        <taxon>Cryobacterium</taxon>
    </lineage>
</organism>
<comment type="function">
    <text evidence="2">Antitoxin component of a type II toxin-antitoxin (TA) system.</text>
</comment>
<dbReference type="Pfam" id="PF02604">
    <property type="entry name" value="PhdYeFM_antitox"/>
    <property type="match status" value="1"/>
</dbReference>
<comment type="similarity">
    <text evidence="1 2">Belongs to the phD/YefM antitoxin family.</text>
</comment>
<dbReference type="NCBIfam" id="TIGR01552">
    <property type="entry name" value="phd_fam"/>
    <property type="match status" value="1"/>
</dbReference>
<gene>
    <name evidence="3" type="ORF">SAMN05216282_10593</name>
</gene>
<dbReference type="Gene3D" id="3.40.1620.10">
    <property type="entry name" value="YefM-like domain"/>
    <property type="match status" value="1"/>
</dbReference>
<evidence type="ECO:0000313" key="4">
    <source>
        <dbReference type="Proteomes" id="UP000198701"/>
    </source>
</evidence>
<dbReference type="OrthoDB" id="3730588at2"/>